<feature type="transmembrane region" description="Helical" evidence="1">
    <location>
        <begin position="217"/>
        <end position="239"/>
    </location>
</feature>
<proteinExistence type="predicted"/>
<evidence type="ECO:0000256" key="1">
    <source>
        <dbReference type="SAM" id="Phobius"/>
    </source>
</evidence>
<dbReference type="EMBL" id="DSDY01000059">
    <property type="protein sequence ID" value="HDS10359.1"/>
    <property type="molecule type" value="Genomic_DNA"/>
</dbReference>
<keyword evidence="1" id="KW-0472">Membrane</keyword>
<keyword evidence="1" id="KW-0812">Transmembrane</keyword>
<keyword evidence="1" id="KW-1133">Transmembrane helix</keyword>
<name>A0A7C1E171_9CREN</name>
<accession>A0A7C1E171</accession>
<sequence>MPRTLILAVDKDNDVGLSLGVEGPIVGYDELVKVAFGYAYEKPEDSDLNVLFAALKLYKEKKQENQDVEVALVTGDHRSELKADEKIASQLKKLKELLGYEEVILVSDGPEDESVIPIVLGLARVAGVKRVVVEQLRGVEETYILLGRYIKKAFTEPRFSRLFLGVPGIIILILTILNFLGLMNYALLAIGIILGGAMVIQGFNLEEKIYTLWGSSPIMFASSLFSTVFLIIALIIIYTSVNDKGLTPLGIGTAISSAAPFGGLAAMSILLGKGVVKILNRDIRIWRDIVGMVIVVIAIIAFQSLGESISSSMTSWKTAEFINAIVKSGFIEITLVGIGLSGIMTLLAMLIEKKFSSTSKE</sequence>
<evidence type="ECO:0000313" key="2">
    <source>
        <dbReference type="EMBL" id="HDS10359.1"/>
    </source>
</evidence>
<dbReference type="InterPro" id="IPR007254">
    <property type="entry name" value="DUF373"/>
</dbReference>
<feature type="transmembrane region" description="Helical" evidence="1">
    <location>
        <begin position="285"/>
        <end position="305"/>
    </location>
</feature>
<gene>
    <name evidence="2" type="ORF">ENO04_01870</name>
</gene>
<dbReference type="AlphaFoldDB" id="A0A7C1E171"/>
<dbReference type="Pfam" id="PF04123">
    <property type="entry name" value="DUF373"/>
    <property type="match status" value="1"/>
</dbReference>
<dbReference type="PANTHER" id="PTHR38815">
    <property type="entry name" value="HYPOTHETICAL MEMBRANE PROTEIN, CONSERVED, DUF373 FAMILY"/>
    <property type="match status" value="1"/>
</dbReference>
<feature type="transmembrane region" description="Helical" evidence="1">
    <location>
        <begin position="186"/>
        <end position="205"/>
    </location>
</feature>
<feature type="transmembrane region" description="Helical" evidence="1">
    <location>
        <begin position="162"/>
        <end position="180"/>
    </location>
</feature>
<protein>
    <submittedName>
        <fullName evidence="2">DUF373 family protein</fullName>
    </submittedName>
</protein>
<organism evidence="2">
    <name type="scientific">Fervidicoccus fontis</name>
    <dbReference type="NCBI Taxonomy" id="683846"/>
    <lineage>
        <taxon>Archaea</taxon>
        <taxon>Thermoproteota</taxon>
        <taxon>Thermoprotei</taxon>
        <taxon>Fervidicoccales</taxon>
        <taxon>Fervidicoccaceae</taxon>
        <taxon>Fervidicoccus</taxon>
    </lineage>
</organism>
<comment type="caution">
    <text evidence="2">The sequence shown here is derived from an EMBL/GenBank/DDBJ whole genome shotgun (WGS) entry which is preliminary data.</text>
</comment>
<feature type="transmembrane region" description="Helical" evidence="1">
    <location>
        <begin position="251"/>
        <end position="273"/>
    </location>
</feature>
<reference evidence="2" key="1">
    <citation type="journal article" date="2020" name="mSystems">
        <title>Genome- and Community-Level Interaction Insights into Carbon Utilization and Element Cycling Functions of Hydrothermarchaeota in Hydrothermal Sediment.</title>
        <authorList>
            <person name="Zhou Z."/>
            <person name="Liu Y."/>
            <person name="Xu W."/>
            <person name="Pan J."/>
            <person name="Luo Z.H."/>
            <person name="Li M."/>
        </authorList>
    </citation>
    <scope>NUCLEOTIDE SEQUENCE [LARGE SCALE GENOMIC DNA]</scope>
    <source>
        <strain evidence="2">SpSt-123</strain>
    </source>
</reference>
<dbReference type="PANTHER" id="PTHR38815:SF1">
    <property type="entry name" value="DUF373 FAMILY PROTEIN"/>
    <property type="match status" value="1"/>
</dbReference>
<feature type="transmembrane region" description="Helical" evidence="1">
    <location>
        <begin position="325"/>
        <end position="351"/>
    </location>
</feature>